<evidence type="ECO:0000256" key="2">
    <source>
        <dbReference type="ARBA" id="ARBA00023015"/>
    </source>
</evidence>
<organism evidence="6 7">
    <name type="scientific">Microlunatus flavus</name>
    <dbReference type="NCBI Taxonomy" id="1036181"/>
    <lineage>
        <taxon>Bacteria</taxon>
        <taxon>Bacillati</taxon>
        <taxon>Actinomycetota</taxon>
        <taxon>Actinomycetes</taxon>
        <taxon>Propionibacteriales</taxon>
        <taxon>Propionibacteriaceae</taxon>
        <taxon>Microlunatus</taxon>
    </lineage>
</organism>
<comment type="similarity">
    <text evidence="1">Belongs to the LysR transcriptional regulatory family.</text>
</comment>
<dbReference type="FunFam" id="1.10.10.10:FF:000001">
    <property type="entry name" value="LysR family transcriptional regulator"/>
    <property type="match status" value="1"/>
</dbReference>
<dbReference type="EMBL" id="FOFA01000003">
    <property type="protein sequence ID" value="SEQ28012.1"/>
    <property type="molecule type" value="Genomic_DNA"/>
</dbReference>
<evidence type="ECO:0000256" key="1">
    <source>
        <dbReference type="ARBA" id="ARBA00009437"/>
    </source>
</evidence>
<dbReference type="GO" id="GO:0003677">
    <property type="term" value="F:DNA binding"/>
    <property type="evidence" value="ECO:0007669"/>
    <property type="project" value="UniProtKB-KW"/>
</dbReference>
<evidence type="ECO:0000256" key="3">
    <source>
        <dbReference type="ARBA" id="ARBA00023125"/>
    </source>
</evidence>
<dbReference type="InterPro" id="IPR036390">
    <property type="entry name" value="WH_DNA-bd_sf"/>
</dbReference>
<reference evidence="7" key="1">
    <citation type="submission" date="2016-10" db="EMBL/GenBank/DDBJ databases">
        <authorList>
            <person name="Varghese N."/>
            <person name="Submissions S."/>
        </authorList>
    </citation>
    <scope>NUCLEOTIDE SEQUENCE [LARGE SCALE GENOMIC DNA]</scope>
    <source>
        <strain evidence="7">CGMCC 4.6856</strain>
    </source>
</reference>
<sequence length="311" mass="31790">MCQPQPVGEFSLTGLRVVRAVADSGSFTAAAELLGYTQSAVSRQVAATESAAGTSLFRRESRGVVLTPAGAVVARRAGAALEQLSGARRDLAALADGVSGRVVIGAFPTAAAVLVPRTMARLLQAHPGLEVELREGSTPTNLRRLRAGRVDVALAAIGDGLGEHDLEHLVTQVLPGAGMWLAVPADHRLARRDDVTAADLVAERWIVGEGLRSDPHFGAWPTLTDPVVAHSAPSLSTRLGLVAAGLGVALVPSLAAGSAPAGVEVVAVADATWSGRRTVAVVREGEESATRVVVEGLAGCADELLGKPASA</sequence>
<feature type="domain" description="HTH lysR-type" evidence="5">
    <location>
        <begin position="10"/>
        <end position="67"/>
    </location>
</feature>
<dbReference type="GO" id="GO:0003700">
    <property type="term" value="F:DNA-binding transcription factor activity"/>
    <property type="evidence" value="ECO:0007669"/>
    <property type="project" value="InterPro"/>
</dbReference>
<dbReference type="Pfam" id="PF03466">
    <property type="entry name" value="LysR_substrate"/>
    <property type="match status" value="1"/>
</dbReference>
<dbReference type="AlphaFoldDB" id="A0A1H9EQX5"/>
<dbReference type="Gene3D" id="3.40.190.10">
    <property type="entry name" value="Periplasmic binding protein-like II"/>
    <property type="match status" value="2"/>
</dbReference>
<dbReference type="InterPro" id="IPR036388">
    <property type="entry name" value="WH-like_DNA-bd_sf"/>
</dbReference>
<dbReference type="PANTHER" id="PTHR30346:SF29">
    <property type="entry name" value="LYSR SUBSTRATE-BINDING"/>
    <property type="match status" value="1"/>
</dbReference>
<dbReference type="Proteomes" id="UP000198504">
    <property type="component" value="Unassembled WGS sequence"/>
</dbReference>
<dbReference type="STRING" id="1036181.SAMN05421756_10321"/>
<proteinExistence type="inferred from homology"/>
<keyword evidence="3 6" id="KW-0238">DNA-binding</keyword>
<evidence type="ECO:0000313" key="6">
    <source>
        <dbReference type="EMBL" id="SEQ28012.1"/>
    </source>
</evidence>
<accession>A0A1H9EQX5</accession>
<dbReference type="PANTHER" id="PTHR30346">
    <property type="entry name" value="TRANSCRIPTIONAL DUAL REGULATOR HCAR-RELATED"/>
    <property type="match status" value="1"/>
</dbReference>
<evidence type="ECO:0000256" key="4">
    <source>
        <dbReference type="ARBA" id="ARBA00023163"/>
    </source>
</evidence>
<dbReference type="SUPFAM" id="SSF53850">
    <property type="entry name" value="Periplasmic binding protein-like II"/>
    <property type="match status" value="1"/>
</dbReference>
<keyword evidence="7" id="KW-1185">Reference proteome</keyword>
<dbReference type="PRINTS" id="PR00039">
    <property type="entry name" value="HTHLYSR"/>
</dbReference>
<dbReference type="Pfam" id="PF00126">
    <property type="entry name" value="HTH_1"/>
    <property type="match status" value="1"/>
</dbReference>
<dbReference type="InterPro" id="IPR005119">
    <property type="entry name" value="LysR_subst-bd"/>
</dbReference>
<gene>
    <name evidence="6" type="ORF">SAMN05421756_10321</name>
</gene>
<keyword evidence="2" id="KW-0805">Transcription regulation</keyword>
<dbReference type="SUPFAM" id="SSF46785">
    <property type="entry name" value="Winged helix' DNA-binding domain"/>
    <property type="match status" value="1"/>
</dbReference>
<evidence type="ECO:0000259" key="5">
    <source>
        <dbReference type="PROSITE" id="PS50931"/>
    </source>
</evidence>
<evidence type="ECO:0000313" key="7">
    <source>
        <dbReference type="Proteomes" id="UP000198504"/>
    </source>
</evidence>
<dbReference type="GO" id="GO:0032993">
    <property type="term" value="C:protein-DNA complex"/>
    <property type="evidence" value="ECO:0007669"/>
    <property type="project" value="TreeGrafter"/>
</dbReference>
<dbReference type="InterPro" id="IPR000847">
    <property type="entry name" value="LysR_HTH_N"/>
</dbReference>
<name>A0A1H9EQX5_9ACTN</name>
<dbReference type="PROSITE" id="PS50931">
    <property type="entry name" value="HTH_LYSR"/>
    <property type="match status" value="1"/>
</dbReference>
<protein>
    <submittedName>
        <fullName evidence="6">DNA-binding transcriptional regulator, LysR family</fullName>
    </submittedName>
</protein>
<dbReference type="Gene3D" id="1.10.10.10">
    <property type="entry name" value="Winged helix-like DNA-binding domain superfamily/Winged helix DNA-binding domain"/>
    <property type="match status" value="1"/>
</dbReference>
<keyword evidence="4" id="KW-0804">Transcription</keyword>